<dbReference type="SUPFAM" id="SSF63829">
    <property type="entry name" value="Calcium-dependent phosphotriesterase"/>
    <property type="match status" value="2"/>
</dbReference>
<feature type="domain" description="Secretion system C-terminal sorting" evidence="2">
    <location>
        <begin position="766"/>
        <end position="837"/>
    </location>
</feature>
<keyword evidence="4" id="KW-1185">Reference proteome</keyword>
<name>A0ABP8IXL1_9BACT</name>
<evidence type="ECO:0000259" key="2">
    <source>
        <dbReference type="Pfam" id="PF18962"/>
    </source>
</evidence>
<dbReference type="Pfam" id="PF18962">
    <property type="entry name" value="Por_Secre_tail"/>
    <property type="match status" value="1"/>
</dbReference>
<reference evidence="4" key="1">
    <citation type="journal article" date="2019" name="Int. J. Syst. Evol. Microbiol.">
        <title>The Global Catalogue of Microorganisms (GCM) 10K type strain sequencing project: providing services to taxonomists for standard genome sequencing and annotation.</title>
        <authorList>
            <consortium name="The Broad Institute Genomics Platform"/>
            <consortium name="The Broad Institute Genome Sequencing Center for Infectious Disease"/>
            <person name="Wu L."/>
            <person name="Ma J."/>
        </authorList>
    </citation>
    <scope>NUCLEOTIDE SEQUENCE [LARGE SCALE GENOMIC DNA]</scope>
    <source>
        <strain evidence="4">JCM 17924</strain>
    </source>
</reference>
<organism evidence="3 4">
    <name type="scientific">Hymenobacter koreensis</name>
    <dbReference type="NCBI Taxonomy" id="1084523"/>
    <lineage>
        <taxon>Bacteria</taxon>
        <taxon>Pseudomonadati</taxon>
        <taxon>Bacteroidota</taxon>
        <taxon>Cytophagia</taxon>
        <taxon>Cytophagales</taxon>
        <taxon>Hymenobacteraceae</taxon>
        <taxon>Hymenobacter</taxon>
    </lineage>
</organism>
<dbReference type="NCBIfam" id="TIGR02608">
    <property type="entry name" value="delta_60_rpt"/>
    <property type="match status" value="11"/>
</dbReference>
<dbReference type="NCBIfam" id="TIGR04183">
    <property type="entry name" value="Por_Secre_tail"/>
    <property type="match status" value="1"/>
</dbReference>
<protein>
    <submittedName>
        <fullName evidence="3">Delta-60 repeat domain-containing protein</fullName>
    </submittedName>
</protein>
<gene>
    <name evidence="3" type="ORF">GCM10023186_15410</name>
</gene>
<dbReference type="Gene3D" id="2.80.10.50">
    <property type="match status" value="6"/>
</dbReference>
<dbReference type="Pfam" id="PF17164">
    <property type="entry name" value="DUF5122"/>
    <property type="match status" value="12"/>
</dbReference>
<evidence type="ECO:0000313" key="3">
    <source>
        <dbReference type="EMBL" id="GAA4378657.1"/>
    </source>
</evidence>
<comment type="caution">
    <text evidence="3">The sequence shown here is derived from an EMBL/GenBank/DDBJ whole genome shotgun (WGS) entry which is preliminary data.</text>
</comment>
<dbReference type="RefSeq" id="WP_345222821.1">
    <property type="nucleotide sequence ID" value="NZ_BAABHA010000002.1"/>
</dbReference>
<dbReference type="InterPro" id="IPR013431">
    <property type="entry name" value="Delta_60_rpt"/>
</dbReference>
<proteinExistence type="predicted"/>
<evidence type="ECO:0000256" key="1">
    <source>
        <dbReference type="SAM" id="SignalP"/>
    </source>
</evidence>
<dbReference type="PANTHER" id="PTHR42754">
    <property type="entry name" value="ENDOGLUCANASE"/>
    <property type="match status" value="1"/>
</dbReference>
<dbReference type="PANTHER" id="PTHR42754:SF1">
    <property type="entry name" value="LIPOPROTEIN"/>
    <property type="match status" value="1"/>
</dbReference>
<dbReference type="Proteomes" id="UP001500454">
    <property type="component" value="Unassembled WGS sequence"/>
</dbReference>
<dbReference type="EMBL" id="BAABHA010000002">
    <property type="protein sequence ID" value="GAA4378657.1"/>
    <property type="molecule type" value="Genomic_DNA"/>
</dbReference>
<sequence>MTKLLRLGWLLGLWLAFCAGAQAQSLDPAFQPVNLYQTAVVNAVVQQPDGKYVISGNFVRINGTPAFALARLNADGTLDTSFSLNASTSAVSLTLLPNGQVLAFGPGLFIINGQNYPNLVRLNANGTLDAGFNVGTGAAGGPPRSVAVQPDGKVVMVGAFTTFNGVPAPGIVRLNQDGSVDQGLAGTIGSGFTGGDAYVVAVEPNGRLVVGGRFTNFNNSGRQKLVRLLPTGALDTSYNPVVPTNAPGPVYLALDPVTNQAVVGGLGNGELVRLNTDGSQDQSFQSTATSYCISFGNTNSTRLVVDNNRRILLARACTGTSGLGSEPLTRLLPDGSVDPQFNVQNALDGTANVIFRQPNGEVVVGGSFKRFGSLVNVSLVRLDNAGQPSATFRPVLDSNGIVYKVLRQADGKLLVGGVFREIDGQPAGNLVRLNADGSRDASYAAPEFDGLIESMALQPDGKLVVAGAFNTVGGTTSSHLVRLLPTGALDTGFRSFAAYNRNSVRGLELEPNGNILVGFTSNNTLAGRTGYLHRLQPDGQPDPFFGQNIGTGPAGSVGDIALLADGRLYVAGFFTRFNNIPAEGLVRLLPDGTLDPSFVLPSVPLAASKVIEKVLPLANGQVLVGGSFTSFGGVARNNVVRLNANGTVDPAFNASIVGGGAIDMVVQPNGRILVGAAGAQSVSGLNQGSLFRINGDGTLDNGFVASPELINGTVYSLLVQPDGKLLIGGNIVASRSSAQPQFSLVRLTNTGILSTGQAKAEQQLAVWPVPAHDVLHVHLPNAQLQSLQLLDALGRSVRTFVPTAGIEQQVNVRGLQPGVYLLRAGYTGSTATRRVVIE</sequence>
<evidence type="ECO:0000313" key="4">
    <source>
        <dbReference type="Proteomes" id="UP001500454"/>
    </source>
</evidence>
<feature type="chain" id="PRO_5047203589" evidence="1">
    <location>
        <begin position="24"/>
        <end position="838"/>
    </location>
</feature>
<feature type="signal peptide" evidence="1">
    <location>
        <begin position="1"/>
        <end position="23"/>
    </location>
</feature>
<accession>A0ABP8IXL1</accession>
<dbReference type="InterPro" id="IPR026444">
    <property type="entry name" value="Secre_tail"/>
</dbReference>
<keyword evidence="1" id="KW-0732">Signal</keyword>